<dbReference type="PANTHER" id="PTHR38110:SF1">
    <property type="entry name" value="THIOESTERASE DOMAIN-CONTAINING PROTEIN"/>
    <property type="match status" value="1"/>
</dbReference>
<feature type="domain" description="Acyl-CoA thioesterase-like N-terminal HotDog" evidence="1">
    <location>
        <begin position="31"/>
        <end position="104"/>
    </location>
</feature>
<dbReference type="InterPro" id="IPR052389">
    <property type="entry name" value="Sec_Metab_Biosynth-Assoc"/>
</dbReference>
<protein>
    <recommendedName>
        <fullName evidence="5">Thioesterase family protein</fullName>
    </recommendedName>
</protein>
<dbReference type="Pfam" id="PF13622">
    <property type="entry name" value="4HBT_3"/>
    <property type="match status" value="1"/>
</dbReference>
<feature type="domain" description="Acyl-CoA thioesterase-like C-terminal" evidence="2">
    <location>
        <begin position="126"/>
        <end position="257"/>
    </location>
</feature>
<accession>A0A9W6VR48</accession>
<dbReference type="InterPro" id="IPR049449">
    <property type="entry name" value="TesB_ACOT8-like_N"/>
</dbReference>
<evidence type="ECO:0000313" key="4">
    <source>
        <dbReference type="Proteomes" id="UP001165135"/>
    </source>
</evidence>
<organism evidence="3 4">
    <name type="scientific">Actinoallomurus iriomotensis</name>
    <dbReference type="NCBI Taxonomy" id="478107"/>
    <lineage>
        <taxon>Bacteria</taxon>
        <taxon>Bacillati</taxon>
        <taxon>Actinomycetota</taxon>
        <taxon>Actinomycetes</taxon>
        <taxon>Streptosporangiales</taxon>
        <taxon>Thermomonosporaceae</taxon>
        <taxon>Actinoallomurus</taxon>
    </lineage>
</organism>
<comment type="caution">
    <text evidence="3">The sequence shown here is derived from an EMBL/GenBank/DDBJ whole genome shotgun (WGS) entry which is preliminary data.</text>
</comment>
<reference evidence="3" key="1">
    <citation type="submission" date="2023-03" db="EMBL/GenBank/DDBJ databases">
        <title>Actinoallomurus iriomotensis NBRC 103681.</title>
        <authorList>
            <person name="Ichikawa N."/>
            <person name="Sato H."/>
            <person name="Tonouchi N."/>
        </authorList>
    </citation>
    <scope>NUCLEOTIDE SEQUENCE</scope>
    <source>
        <strain evidence="3">NBRC 103681</strain>
    </source>
</reference>
<dbReference type="RefSeq" id="WP_285626570.1">
    <property type="nucleotide sequence ID" value="NZ_BSTJ01000007.1"/>
</dbReference>
<dbReference type="AlphaFoldDB" id="A0A9W6VR48"/>
<dbReference type="Gene3D" id="2.40.160.210">
    <property type="entry name" value="Acyl-CoA thioesterase, double hotdog domain"/>
    <property type="match status" value="1"/>
</dbReference>
<evidence type="ECO:0000259" key="2">
    <source>
        <dbReference type="Pfam" id="PF20789"/>
    </source>
</evidence>
<dbReference type="PANTHER" id="PTHR38110">
    <property type="entry name" value="CHROMOSOME 23, WHOLE GENOME SHOTGUN SEQUENCE"/>
    <property type="match status" value="1"/>
</dbReference>
<evidence type="ECO:0000259" key="1">
    <source>
        <dbReference type="Pfam" id="PF13622"/>
    </source>
</evidence>
<evidence type="ECO:0000313" key="3">
    <source>
        <dbReference type="EMBL" id="GLY77300.1"/>
    </source>
</evidence>
<evidence type="ECO:0008006" key="5">
    <source>
        <dbReference type="Google" id="ProtNLM"/>
    </source>
</evidence>
<dbReference type="InterPro" id="IPR049450">
    <property type="entry name" value="ACOT8-like_C"/>
</dbReference>
<dbReference type="Proteomes" id="UP001165135">
    <property type="component" value="Unassembled WGS sequence"/>
</dbReference>
<sequence length="264" mass="28159">MGGFGEATAVRRTGEGRYSAVLDADFGFEQALNGGYLMAVLARAALDAADRPHPISTAASFLRVAKPGPAEVLVETRKSGRTAEVARVSLVQDDTPIVDALITTGALDGDAEPLYSEDAGHLPAIEECVTFGGDGGGKDGFAAQIDMRYDPATMGWLDGRPSGRLEMRSHFRLREPYEPDGVLLALAVDALPPVVLNTGRYGWSPTVELTWHMRAVPAPGPLALYGSGRLVNDGWFDEEVEVRDAAGRLVAQSRQLARAGRRPS</sequence>
<dbReference type="InterPro" id="IPR042171">
    <property type="entry name" value="Acyl-CoA_hotdog"/>
</dbReference>
<proteinExistence type="predicted"/>
<dbReference type="EMBL" id="BSTJ01000007">
    <property type="protein sequence ID" value="GLY77300.1"/>
    <property type="molecule type" value="Genomic_DNA"/>
</dbReference>
<gene>
    <name evidence="3" type="ORF">Airi01_055670</name>
</gene>
<dbReference type="InterPro" id="IPR029069">
    <property type="entry name" value="HotDog_dom_sf"/>
</dbReference>
<dbReference type="Pfam" id="PF20789">
    <property type="entry name" value="4HBT_3C"/>
    <property type="match status" value="1"/>
</dbReference>
<dbReference type="SUPFAM" id="SSF54637">
    <property type="entry name" value="Thioesterase/thiol ester dehydrase-isomerase"/>
    <property type="match status" value="2"/>
</dbReference>
<name>A0A9W6VR48_9ACTN</name>